<protein>
    <submittedName>
        <fullName evidence="1">Uncharacterized protein</fullName>
    </submittedName>
</protein>
<dbReference type="AlphaFoldDB" id="A0AB33K2P0"/>
<accession>A0AB33K2P0</accession>
<dbReference type="EMBL" id="AP035881">
    <property type="protein sequence ID" value="BFP49827.1"/>
    <property type="molecule type" value="Genomic_DNA"/>
</dbReference>
<proteinExistence type="predicted"/>
<evidence type="ECO:0000313" key="1">
    <source>
        <dbReference type="EMBL" id="BFP49827.1"/>
    </source>
</evidence>
<organism evidence="1">
    <name type="scientific">Kitasatospora sp. CMC57</name>
    <dbReference type="NCBI Taxonomy" id="3231513"/>
    <lineage>
        <taxon>Bacteria</taxon>
        <taxon>Bacillati</taxon>
        <taxon>Actinomycetota</taxon>
        <taxon>Actinomycetes</taxon>
        <taxon>Kitasatosporales</taxon>
        <taxon>Streptomycetaceae</taxon>
        <taxon>Kitasatospora</taxon>
    </lineage>
</organism>
<dbReference type="RefSeq" id="WP_407991888.1">
    <property type="nucleotide sequence ID" value="NZ_AP035881.2"/>
</dbReference>
<name>A0AB33K2P0_9ACTN</name>
<sequence>MPWKSDLTWTGHTAGAATTVHQGRTWHLSKHLSPPDAEGRYSPYERWYLHADDGQGQPHPDPVGTTLGRNRVNAQRLAELVITGWENSHQLRPGDGVQLWRRTGGDGTLVPLDELLVGRHR</sequence>
<reference evidence="1" key="1">
    <citation type="submission" date="2024-07" db="EMBL/GenBank/DDBJ databases">
        <title>Complete genome sequences of cellulolytic bacteria, Kitasatospora sp. CMC57 and Streptomyces sp. CMC78, isolated from Japanese agricultural soil.</title>
        <authorList>
            <person name="Hashimoto T."/>
            <person name="Ito M."/>
            <person name="Iwamoto M."/>
            <person name="Fukahori D."/>
            <person name="Shoda T."/>
            <person name="Sakoda M."/>
            <person name="Morohoshi T."/>
            <person name="Mitsuboshi M."/>
            <person name="Nishizawa T."/>
        </authorList>
    </citation>
    <scope>NUCLEOTIDE SEQUENCE</scope>
    <source>
        <strain evidence="1">CMC57</strain>
    </source>
</reference>
<gene>
    <name evidence="1" type="ORF">KCMC57_61950</name>
</gene>